<dbReference type="InterPro" id="IPR054354">
    <property type="entry name" value="DYNC2H1-like_lid"/>
</dbReference>
<dbReference type="FunFam" id="3.10.490.20:FF:000008">
    <property type="entry name" value="dynein heavy chain 2, axonemal"/>
    <property type="match status" value="1"/>
</dbReference>
<feature type="coiled-coil region" evidence="14">
    <location>
        <begin position="1097"/>
        <end position="1183"/>
    </location>
</feature>
<comment type="subcellular location">
    <subcellularLocation>
        <location evidence="1">Cytoplasm</location>
        <location evidence="1">Cytoskeleton</location>
        <location evidence="1">Cilium axoneme</location>
    </subcellularLocation>
</comment>
<feature type="domain" description="AAA+ ATPase" evidence="15">
    <location>
        <begin position="311"/>
        <end position="458"/>
    </location>
</feature>
<dbReference type="Gene3D" id="1.20.920.30">
    <property type="match status" value="1"/>
</dbReference>
<dbReference type="FunFam" id="1.20.1270.280:FF:000007">
    <property type="entry name" value="dynein heavy chain 2, axonemal"/>
    <property type="match status" value="1"/>
</dbReference>
<keyword evidence="13" id="KW-0966">Cell projection</keyword>
<feature type="domain" description="AAA+ ATPase" evidence="15">
    <location>
        <begin position="33"/>
        <end position="177"/>
    </location>
</feature>
<dbReference type="Gene3D" id="1.20.920.20">
    <property type="match status" value="1"/>
</dbReference>
<keyword evidence="11" id="KW-0505">Motor protein</keyword>
<dbReference type="InterPro" id="IPR041658">
    <property type="entry name" value="AAA_lid_11"/>
</dbReference>
<organism evidence="16 17">
    <name type="scientific">Mytilus edulis</name>
    <name type="common">Blue mussel</name>
    <dbReference type="NCBI Taxonomy" id="6550"/>
    <lineage>
        <taxon>Eukaryota</taxon>
        <taxon>Metazoa</taxon>
        <taxon>Spiralia</taxon>
        <taxon>Lophotrochozoa</taxon>
        <taxon>Mollusca</taxon>
        <taxon>Bivalvia</taxon>
        <taxon>Autobranchia</taxon>
        <taxon>Pteriomorphia</taxon>
        <taxon>Mytilida</taxon>
        <taxon>Mytiloidea</taxon>
        <taxon>Mytilidae</taxon>
        <taxon>Mytilinae</taxon>
        <taxon>Mytilus</taxon>
    </lineage>
</organism>
<proteinExistence type="inferred from homology"/>
<evidence type="ECO:0000256" key="5">
    <source>
        <dbReference type="ARBA" id="ARBA00022737"/>
    </source>
</evidence>
<dbReference type="FunFam" id="3.40.50.300:FF:000049">
    <property type="entry name" value="Dynein, axonemal, heavy chain 5"/>
    <property type="match status" value="1"/>
</dbReference>
<dbReference type="InterPro" id="IPR024317">
    <property type="entry name" value="Dynein_heavy_chain_D4_dom"/>
</dbReference>
<dbReference type="Pfam" id="PF17852">
    <property type="entry name" value="Dynein_AAA_lid"/>
    <property type="match status" value="1"/>
</dbReference>
<evidence type="ECO:0000256" key="11">
    <source>
        <dbReference type="ARBA" id="ARBA00023175"/>
    </source>
</evidence>
<dbReference type="Proteomes" id="UP000683360">
    <property type="component" value="Unassembled WGS sequence"/>
</dbReference>
<evidence type="ECO:0000256" key="10">
    <source>
        <dbReference type="ARBA" id="ARBA00023069"/>
    </source>
</evidence>
<dbReference type="Gene3D" id="6.10.140.1060">
    <property type="match status" value="1"/>
</dbReference>
<dbReference type="SUPFAM" id="SSF52540">
    <property type="entry name" value="P-loop containing nucleoside triphosphate hydrolases"/>
    <property type="match status" value="3"/>
</dbReference>
<dbReference type="CDD" id="cd00009">
    <property type="entry name" value="AAA"/>
    <property type="match status" value="1"/>
</dbReference>
<evidence type="ECO:0000256" key="2">
    <source>
        <dbReference type="ARBA" id="ARBA00008887"/>
    </source>
</evidence>
<dbReference type="FunFam" id="1.20.920.30:FF:000005">
    <property type="entry name" value="Dynein, axonemal, heavy chain 2"/>
    <property type="match status" value="1"/>
</dbReference>
<accession>A0A8S3RT43</accession>
<keyword evidence="10" id="KW-0969">Cilium</keyword>
<dbReference type="GO" id="GO:0031514">
    <property type="term" value="C:motile cilium"/>
    <property type="evidence" value="ECO:0007669"/>
    <property type="project" value="UniProtKB-ARBA"/>
</dbReference>
<evidence type="ECO:0000313" key="16">
    <source>
        <dbReference type="EMBL" id="CAG2208040.1"/>
    </source>
</evidence>
<comment type="caution">
    <text evidence="16">The sequence shown here is derived from an EMBL/GenBank/DDBJ whole genome shotgun (WGS) entry which is preliminary data.</text>
</comment>
<dbReference type="InterPro" id="IPR043160">
    <property type="entry name" value="Dynein_C_barrel"/>
</dbReference>
<dbReference type="Pfam" id="PF22597">
    <property type="entry name" value="DYN_lid"/>
    <property type="match status" value="1"/>
</dbReference>
<dbReference type="InterPro" id="IPR024743">
    <property type="entry name" value="Dynein_HC_stalk"/>
</dbReference>
<dbReference type="GO" id="GO:0005524">
    <property type="term" value="F:ATP binding"/>
    <property type="evidence" value="ECO:0007669"/>
    <property type="project" value="UniProtKB-KW"/>
</dbReference>
<dbReference type="OrthoDB" id="10251809at2759"/>
<dbReference type="InterPro" id="IPR004273">
    <property type="entry name" value="Dynein_heavy_D6_P-loop"/>
</dbReference>
<sequence>MKNAIVAELKSTHLQAHTHSIKKAMQLYETKSSRHSVMIVGGTQSGKTTAWKTLQGALIALFKKGDENFQNVKVFPLNAKALSLGELYGEFEFSTNDWTDGILSSIMKMLVLVCIIKPKQDKKPDERWILFDGPVDTLWIESMNSVMDDNKILTLINGERISLPEQVSLLFEVGDLSVASPATVSRCGMVYADYEDLKWLPYVESWLQTKKEHEVLVEELKKMFDKYLVKILTFKKYYCQDLISIAPMNGVRSLCKLFDALATPENGIDQTDQSEENLARIIELCMPFYKIIVPTVDTVRYQYLVSTLIDSFNPVLLVGPVGTGKTSVANKTLQKSDQKSNSVLTINMSAHTTSNQVQEIIESRVEKRTKGVLCSIGSKKLLTFMDDFNMPAKDTFGSQPPLELMKLWLDYGFWYDREKQTQKEIREMFLIAAMGPPGGGRQVICPRLQSRFNLINMTFPQDNQIHLIFGGMLNQKLQEFEEDIKPLGDIITKATIEVYLAVQQKFKPTPSRMHYLFNLRDISKVFQGMLRAHKHVHDTKNAMIRLWIHECFRVFSDRLVDTFDYESFVAILTEKLASLFDQTFHNLCPNKQPPVFGDFLNEEKRYEDITDIGRIRDHLNGVLEKYNNTPGTINMDLVMFRDAIEHVVKIVRVIRQPCGNMLLVGIGGSGHKSLTRLASFMCGMSAFEIEISKLYRRNEFKDDLKRLYWQTGVLNKPTVFIFSDSQVVEEEFLEDINNILSSGEIPSLYNEEEFEEVRNELLEVAQNEGIEDTQQSVNRVRKFPAFVNCTTIDWFSEWPIDALNEVADKYLQDVTLDIDKEDKIKPYLVKMFSAMHKSVSELSRKMLLEMKRHNYVTPTNYLEFVSGYKKLLYSKRKELGDQANKLKNGLSKIDETRAKVKNMTEELEDARVKVIQYQKTCDEYLINIVQQKRDADEQQKTVTIKSERIGEEEAKCKHMADIAQHDLDEAMPALKEAIEALDSLNKNDITEIRSYGRPPAQVEKVMEAVMILRGNEPTWSEAKKQLGDNNFINKLVAYDKDNISDKMLKKISSNYVNQSDFRPEIVGRVSLAAKSLCLWVRAMELYGRVYRVVQPKQQRLNVAMKQLQEKQDALAEAQQKLAEVKAKMEELKRVYDEKLEQKEDLKRKADYTEMMLERAAKLVEGLAEERVRWEETVQNLKEKISTLPGDCMLAAAFMSYMGPFLSNYREKIVKKLWIPQIAKLGIPCTPTFEFSEFMARPTQVREWNIQGLPSDSFSTENGVIVTTGSRWPLMVDPQGQAIKWIKNKEAEMGLKVIDFQQADYMKYLESGIHFGTPVLLQNVREKLEPSLDPILNKSLIKKGGVTCIKVGDKEIEYNSDFRFYITTKLGNPTICQIYLPKLPLSTLLLKSKVNITTKLGNPTICQIYLPKLPLSTLLLKSRVNITIKLGNPTICQIYLPKLPLSTLLLKSKVNITTKLGNPTICQIYLPRLPLSTLLLKSKVNITTKLGNPHYMPDISTKTTIVNFAVKEQVERKVREECEDEILRLLNETKGSLLDDEQLVNTLQTSKMTSQEVSEKLQISEQTEHKIDAAREGYRSCAQRAAILFFVLNDMGMIDPMYQFSLDSYIELFLQSIDRSQKSQKLDERIVNLNEYHTYAVYKYACRGLFERHKLLMSFQMCVKILEAVNKINMDEYSFFLHGGIVMDRDSQIDNPCSNWLSDTAWDNITELDKLTNFHGIITSFEQYPKDWHTWYSSAEPEKTPLPGEWENACNELQKMLFVRSLRPDRVSFCCTTFILNHLGVKFTEPPALDMSQVIDDCNCKTPLIFILSNGADPTNHLLQLAESKGLANNFNALSLGQGQAPIATRLIKEGIREGNWVFLANCHLSLSWMPHLHKIIEQFQTQKPEPHPEFRLWLSSSPHPDFPITILQTGLKMTTEPPKGLKANLKRLRKKFLTLGWNILYEFNDSDFEVSENLMCIYLDHYEETPWEAMKFLVAGIVYGGHVTDDWDRRLLMTYINDYFQDGVISTIFYQLSSLPTYYIPKDGPLAVYREYVSMLPNVDHPEAFGQHSNADIQSQIQETKMMFDTLLSLQPTVSLVGSGESREDKVLNLAANIYKQIPDDLDYEGTVKILEMDHRPINIVLLQEIERYNTLMGIIRTALTNLEQGIKGLVVMTMELENTFQCIFDGRVPPTWLKAYPSLKPLASWTRDLVVRVEQLSKWSKRANPPFIYWIPGFTLPTGFLTAVLQTSARQNNVSIDTLSWEFSIMTVSDENIIGPPKDGVYVKGLFLQGAGWDMKNSCLVEAKPMELVCPVPTIHFKPVENKKKSAKGIYTCPCYYYPNRAGSGERSSFIVGVDMKAGEKSPDHWVKRGTALLMSLDY</sequence>
<dbReference type="FunFam" id="1.20.920.20:FF:000014">
    <property type="entry name" value="dynein heavy chain 2, axonemal"/>
    <property type="match status" value="1"/>
</dbReference>
<dbReference type="Pfam" id="PF12774">
    <property type="entry name" value="AAA_6"/>
    <property type="match status" value="1"/>
</dbReference>
<keyword evidence="4" id="KW-0493">Microtubule</keyword>
<evidence type="ECO:0000256" key="9">
    <source>
        <dbReference type="ARBA" id="ARBA00023054"/>
    </source>
</evidence>
<dbReference type="Gene3D" id="1.10.8.1220">
    <property type="match status" value="1"/>
</dbReference>
<keyword evidence="7" id="KW-0067">ATP-binding</keyword>
<evidence type="ECO:0000256" key="1">
    <source>
        <dbReference type="ARBA" id="ARBA00004430"/>
    </source>
</evidence>
<evidence type="ECO:0000256" key="4">
    <source>
        <dbReference type="ARBA" id="ARBA00022701"/>
    </source>
</evidence>
<dbReference type="Gene3D" id="3.40.50.300">
    <property type="entry name" value="P-loop containing nucleotide triphosphate hydrolases"/>
    <property type="match status" value="4"/>
</dbReference>
<dbReference type="InterPro" id="IPR026983">
    <property type="entry name" value="DHC"/>
</dbReference>
<dbReference type="InterPro" id="IPR042219">
    <property type="entry name" value="AAA_lid_11_sf"/>
</dbReference>
<dbReference type="Pfam" id="PF12781">
    <property type="entry name" value="AAA_9"/>
    <property type="match status" value="2"/>
</dbReference>
<dbReference type="Pfam" id="PF12777">
    <property type="entry name" value="MT"/>
    <property type="match status" value="1"/>
</dbReference>
<dbReference type="InterPro" id="IPR003593">
    <property type="entry name" value="AAA+_ATPase"/>
</dbReference>
<keyword evidence="8" id="KW-0243">Dynein</keyword>
<dbReference type="GO" id="GO:0051959">
    <property type="term" value="F:dynein light intermediate chain binding"/>
    <property type="evidence" value="ECO:0007669"/>
    <property type="project" value="InterPro"/>
</dbReference>
<dbReference type="InterPro" id="IPR027417">
    <property type="entry name" value="P-loop_NTPase"/>
</dbReference>
<dbReference type="Gene3D" id="3.10.490.20">
    <property type="match status" value="1"/>
</dbReference>
<gene>
    <name evidence="16" type="ORF">MEDL_22268</name>
</gene>
<dbReference type="EMBL" id="CAJPWZ010001100">
    <property type="protein sequence ID" value="CAG2208040.1"/>
    <property type="molecule type" value="Genomic_DNA"/>
</dbReference>
<dbReference type="Gene3D" id="1.20.1270.280">
    <property type="match status" value="1"/>
</dbReference>
<dbReference type="InterPro" id="IPR041228">
    <property type="entry name" value="Dynein_C"/>
</dbReference>
<evidence type="ECO:0000256" key="12">
    <source>
        <dbReference type="ARBA" id="ARBA00023212"/>
    </source>
</evidence>
<dbReference type="Pfam" id="PF12775">
    <property type="entry name" value="AAA_7"/>
    <property type="match status" value="1"/>
</dbReference>
<dbReference type="InterPro" id="IPR035706">
    <property type="entry name" value="AAA_9"/>
</dbReference>
<evidence type="ECO:0000313" key="17">
    <source>
        <dbReference type="Proteomes" id="UP000683360"/>
    </source>
</evidence>
<dbReference type="GO" id="GO:0005874">
    <property type="term" value="C:microtubule"/>
    <property type="evidence" value="ECO:0007669"/>
    <property type="project" value="UniProtKB-KW"/>
</dbReference>
<evidence type="ECO:0000256" key="8">
    <source>
        <dbReference type="ARBA" id="ARBA00023017"/>
    </source>
</evidence>
<dbReference type="GO" id="GO:0030286">
    <property type="term" value="C:dynein complex"/>
    <property type="evidence" value="ECO:0007669"/>
    <property type="project" value="UniProtKB-KW"/>
</dbReference>
<dbReference type="InterPro" id="IPR035699">
    <property type="entry name" value="AAA_6"/>
</dbReference>
<dbReference type="GO" id="GO:0045505">
    <property type="term" value="F:dynein intermediate chain binding"/>
    <property type="evidence" value="ECO:0007669"/>
    <property type="project" value="InterPro"/>
</dbReference>
<reference evidence="16" key="1">
    <citation type="submission" date="2021-03" db="EMBL/GenBank/DDBJ databases">
        <authorList>
            <person name="Bekaert M."/>
        </authorList>
    </citation>
    <scope>NUCLEOTIDE SEQUENCE</scope>
</reference>
<dbReference type="GO" id="GO:0008569">
    <property type="term" value="F:minus-end-directed microtubule motor activity"/>
    <property type="evidence" value="ECO:0007669"/>
    <property type="project" value="InterPro"/>
</dbReference>
<dbReference type="PANTHER" id="PTHR22878">
    <property type="entry name" value="DYNEIN HEAVY CHAIN 6, AXONEMAL-LIKE-RELATED"/>
    <property type="match status" value="1"/>
</dbReference>
<evidence type="ECO:0000256" key="6">
    <source>
        <dbReference type="ARBA" id="ARBA00022741"/>
    </source>
</evidence>
<evidence type="ECO:0000256" key="13">
    <source>
        <dbReference type="ARBA" id="ARBA00023273"/>
    </source>
</evidence>
<dbReference type="InterPro" id="IPR041466">
    <property type="entry name" value="Dynein_AAA5_ext"/>
</dbReference>
<protein>
    <submittedName>
        <fullName evidence="16">DNAH</fullName>
    </submittedName>
</protein>
<dbReference type="FunFam" id="1.10.8.1220:FF:000001">
    <property type="entry name" value="Dynein axonemal heavy chain 5"/>
    <property type="match status" value="1"/>
</dbReference>
<keyword evidence="12" id="KW-0206">Cytoskeleton</keyword>
<evidence type="ECO:0000256" key="14">
    <source>
        <dbReference type="SAM" id="Coils"/>
    </source>
</evidence>
<dbReference type="GO" id="GO:0005930">
    <property type="term" value="C:axoneme"/>
    <property type="evidence" value="ECO:0007669"/>
    <property type="project" value="UniProtKB-SubCell"/>
</dbReference>
<dbReference type="Pfam" id="PF03028">
    <property type="entry name" value="Dynein_heavy"/>
    <property type="match status" value="1"/>
</dbReference>
<dbReference type="Pfam" id="PF12780">
    <property type="entry name" value="AAA_8"/>
    <property type="match status" value="2"/>
</dbReference>
<name>A0A8S3RT43_MYTED</name>
<comment type="similarity">
    <text evidence="2">Belongs to the dynein heavy chain family.</text>
</comment>
<keyword evidence="5" id="KW-0677">Repeat</keyword>
<evidence type="ECO:0000256" key="7">
    <source>
        <dbReference type="ARBA" id="ARBA00022840"/>
    </source>
</evidence>
<evidence type="ECO:0000256" key="3">
    <source>
        <dbReference type="ARBA" id="ARBA00022490"/>
    </source>
</evidence>
<dbReference type="Pfam" id="PF18199">
    <property type="entry name" value="Dynein_C"/>
    <property type="match status" value="1"/>
</dbReference>
<keyword evidence="17" id="KW-1185">Reference proteome</keyword>
<dbReference type="Gene3D" id="1.10.8.720">
    <property type="entry name" value="Region D6 of dynein motor"/>
    <property type="match status" value="1"/>
</dbReference>
<keyword evidence="6" id="KW-0547">Nucleotide-binding</keyword>
<evidence type="ECO:0000259" key="15">
    <source>
        <dbReference type="SMART" id="SM00382"/>
    </source>
</evidence>
<dbReference type="Pfam" id="PF18198">
    <property type="entry name" value="AAA_lid_11"/>
    <property type="match status" value="1"/>
</dbReference>
<keyword evidence="9 14" id="KW-0175">Coiled coil</keyword>
<dbReference type="SMART" id="SM00382">
    <property type="entry name" value="AAA"/>
    <property type="match status" value="2"/>
</dbReference>
<dbReference type="GO" id="GO:0007018">
    <property type="term" value="P:microtubule-based movement"/>
    <property type="evidence" value="ECO:0007669"/>
    <property type="project" value="InterPro"/>
</dbReference>
<keyword evidence="3" id="KW-0963">Cytoplasm</keyword>
<dbReference type="FunFam" id="3.40.50.300:FF:000153">
    <property type="entry name" value="Dynein axonemal heavy chain 1"/>
    <property type="match status" value="1"/>
</dbReference>
<feature type="coiled-coil region" evidence="14">
    <location>
        <begin position="886"/>
        <end position="920"/>
    </location>
</feature>
<dbReference type="PANTHER" id="PTHR22878:SF68">
    <property type="entry name" value="DYNEIN HEAVY CHAIN 6, AXONEMAL-LIKE"/>
    <property type="match status" value="1"/>
</dbReference>